<proteinExistence type="predicted"/>
<organism evidence="1 2">
    <name type="scientific">Symbiodinium natans</name>
    <dbReference type="NCBI Taxonomy" id="878477"/>
    <lineage>
        <taxon>Eukaryota</taxon>
        <taxon>Sar</taxon>
        <taxon>Alveolata</taxon>
        <taxon>Dinophyceae</taxon>
        <taxon>Suessiales</taxon>
        <taxon>Symbiodiniaceae</taxon>
        <taxon>Symbiodinium</taxon>
    </lineage>
</organism>
<gene>
    <name evidence="1" type="ORF">SNAT2548_LOCUS24541</name>
</gene>
<accession>A0A812RN68</accession>
<reference evidence="1" key="1">
    <citation type="submission" date="2021-02" db="EMBL/GenBank/DDBJ databases">
        <authorList>
            <person name="Dougan E. K."/>
            <person name="Rhodes N."/>
            <person name="Thang M."/>
            <person name="Chan C."/>
        </authorList>
    </citation>
    <scope>NUCLEOTIDE SEQUENCE</scope>
</reference>
<dbReference type="AlphaFoldDB" id="A0A812RN68"/>
<sequence length="106" mass="11458">MGGSRVCDACLNMFARMLVVIVLQHGCCCGRHARTVLPMLAWLLIKSFACLGGCRTLKIQKHSTPSGALAVTFGWLGAKRSTAKATMDPTLNKLSELQYLAQFAEA</sequence>
<dbReference type="Proteomes" id="UP000604046">
    <property type="component" value="Unassembled WGS sequence"/>
</dbReference>
<evidence type="ECO:0000313" key="1">
    <source>
        <dbReference type="EMBL" id="CAE7449208.1"/>
    </source>
</evidence>
<name>A0A812RN68_9DINO</name>
<comment type="caution">
    <text evidence="1">The sequence shown here is derived from an EMBL/GenBank/DDBJ whole genome shotgun (WGS) entry which is preliminary data.</text>
</comment>
<keyword evidence="2" id="KW-1185">Reference proteome</keyword>
<dbReference type="EMBL" id="CAJNDS010002361">
    <property type="protein sequence ID" value="CAE7449208.1"/>
    <property type="molecule type" value="Genomic_DNA"/>
</dbReference>
<evidence type="ECO:0000313" key="2">
    <source>
        <dbReference type="Proteomes" id="UP000604046"/>
    </source>
</evidence>
<protein>
    <submittedName>
        <fullName evidence="1">Uncharacterized protein</fullName>
    </submittedName>
</protein>